<sequence>MDDMKFQAEDFSELIDADALRQKLTDLTAPHDGVGTDPKVRSAVLAELKAAMKHGRDLAERRLNEDGGGLSCAQRLSHLQDEIIRVVYDFALWHVYRITNPSAAERMAVVAVGGYGRGTLAPGSDVDLLFVLPYKQTPWGEQVVEYILYMLWDLGLKVGHATRTVDECIRLSRSDMTIRTAILEARFIWGDEALFDDLQARFDQEVVAGTSSEFIAAKLAERDERHKRQGTSRYLVEPNIKEGKGGLRDLNTLFWIAKYHYRVRSQVELVSRGVLSRGEYNRFVKSEDFLWAVRCHLHFLTGRPEERLSFDVQREIAIRLGYTQHPGMKDVERFMKHYFLVAKDVGDLTRILCAALEAQHVKSPRSQGFGGLMLKLRGARGPAAQPIREAPGFVVENGRINAAGDGVFRDDPVNLIRVFQIADRLEYSLHPELMKLIHRSLKLINAALRDNPEANRLFLSILTSRNAPEATLRAMNEAGVLGRFVPDFGKVVAMMQFNMYHHYTVDEHLIRSIGVLAEVERGRSGEDHPLASRLIGTIQNRRVLYVAMFLHDIAKGRPEDHSIAGARIARKLCPRFGLNDNETDTVAWLVEHHLDMSTMAQSRDLSDRKTIADFASIVQSMERLKLLLILTVADIRAVGPGVFNGWKGQLLRTLYYECEPHLSGGHSELSRKEVVSEAKAALEARLAHWPESERKAYVGRHYPAYWLRVDPDRTVAHAELIRRADAENRKFAAEVTTHAFEGVTEITVLAPDHPRLLSSIAGACFVTGANIVDAQIDTTTDGFALDTIFISRELPDDADERRRGERITDLILKTLRGEAPLPDTVARKAAAKGRMKAFRVASDVIVNNSWSDGYTVIEVTGLDRPGLLYDLTRAIATLNLNIGSAHISTFGERVVDVFYVTDLTGQKIANVGRQDVIRERLRDAVEGRPEAGSGALVMQTAP</sequence>
<evidence type="ECO:0000313" key="10">
    <source>
        <dbReference type="EMBL" id="ADZ72666.1"/>
    </source>
</evidence>
<comment type="cofactor">
    <cofactor evidence="7">
        <name>Mg(2+)</name>
        <dbReference type="ChEBI" id="CHEBI:18420"/>
    </cofactor>
</comment>
<dbReference type="GO" id="GO:0008773">
    <property type="term" value="F:[protein-PII] uridylyltransferase activity"/>
    <property type="evidence" value="ECO:0007669"/>
    <property type="project" value="UniProtKB-UniRule"/>
</dbReference>
<keyword evidence="6 7" id="KW-0511">Multifunctional enzyme</keyword>
<dbReference type="PIRSF" id="PIRSF006288">
    <property type="entry name" value="PII_uridyltransf"/>
    <property type="match status" value="1"/>
</dbReference>
<dbReference type="Proteomes" id="UP000008130">
    <property type="component" value="Chromosome"/>
</dbReference>
<dbReference type="InterPro" id="IPR013546">
    <property type="entry name" value="PII_UdlTrfase/GS_AdlTrfase"/>
</dbReference>
<proteinExistence type="inferred from homology"/>
<keyword evidence="5 7" id="KW-0460">Magnesium</keyword>
<dbReference type="InterPro" id="IPR002912">
    <property type="entry name" value="ACT_dom"/>
</dbReference>
<dbReference type="InterPro" id="IPR006674">
    <property type="entry name" value="HD_domain"/>
</dbReference>
<reference evidence="10 11" key="1">
    <citation type="journal article" date="2011" name="J. Bacteriol.">
        <title>Complete genome sequence of Polymorphum gilvum SL003B-26A1T, a crude oil-degrading bacterium from oil-polluted saline soil.</title>
        <authorList>
            <person name="Li S.G."/>
            <person name="Tang Y.Q."/>
            <person name="Nie Y."/>
            <person name="Cai M."/>
            <person name="Wu X.L."/>
        </authorList>
    </citation>
    <scope>NUCLEOTIDE SEQUENCE [LARGE SCALE GENOMIC DNA]</scope>
    <source>
        <strain evidence="11">LMG 25793 / CGMCC 1.9160 / SL003B-26A1</strain>
    </source>
</reference>
<keyword evidence="11" id="KW-1185">Reference proteome</keyword>
<comment type="activity regulation">
    <text evidence="7">Uridylyltransferase (UTase) activity is inhibited by glutamine, while glutamine activates uridylyl-removing (UR) activity.</text>
</comment>
<dbReference type="PANTHER" id="PTHR47320">
    <property type="entry name" value="BIFUNCTIONAL URIDYLYLTRANSFERASE/URIDYLYL-REMOVING ENZYME"/>
    <property type="match status" value="1"/>
</dbReference>
<evidence type="ECO:0000256" key="5">
    <source>
        <dbReference type="ARBA" id="ARBA00022842"/>
    </source>
</evidence>
<evidence type="ECO:0000256" key="6">
    <source>
        <dbReference type="ARBA" id="ARBA00023268"/>
    </source>
</evidence>
<dbReference type="InterPro" id="IPR002934">
    <property type="entry name" value="Polymerase_NTP_transf_dom"/>
</dbReference>
<gene>
    <name evidence="7" type="primary">glnD</name>
    <name evidence="10" type="ordered locus">SL003B_4249</name>
</gene>
<evidence type="ECO:0000256" key="4">
    <source>
        <dbReference type="ARBA" id="ARBA00022801"/>
    </source>
</evidence>
<dbReference type="SUPFAM" id="SSF81593">
    <property type="entry name" value="Nucleotidyltransferase substrate binding subunit/domain"/>
    <property type="match status" value="1"/>
</dbReference>
<evidence type="ECO:0000259" key="9">
    <source>
        <dbReference type="PROSITE" id="PS51831"/>
    </source>
</evidence>
<dbReference type="SUPFAM" id="SSF81301">
    <property type="entry name" value="Nucleotidyltransferase"/>
    <property type="match status" value="1"/>
</dbReference>
<dbReference type="CDD" id="cd04899">
    <property type="entry name" value="ACT_ACR-UUR-like_2"/>
    <property type="match status" value="1"/>
</dbReference>
<dbReference type="NCBIfam" id="TIGR01693">
    <property type="entry name" value="UTase_glnD"/>
    <property type="match status" value="1"/>
</dbReference>
<accession>F2IVE8</accession>
<dbReference type="EC" id="2.7.7.59" evidence="7"/>
<dbReference type="Gene3D" id="1.10.3090.10">
    <property type="entry name" value="cca-adding enzyme, domain 2"/>
    <property type="match status" value="1"/>
</dbReference>
<dbReference type="AlphaFoldDB" id="F2IVE8"/>
<feature type="region of interest" description="Uridylyltransferase" evidence="7">
    <location>
        <begin position="1"/>
        <end position="386"/>
    </location>
</feature>
<keyword evidence="4 7" id="KW-0378">Hydrolase</keyword>
<dbReference type="CDD" id="cd05401">
    <property type="entry name" value="NT_GlnE_GlnD_like"/>
    <property type="match status" value="1"/>
</dbReference>
<feature type="domain" description="HD" evidence="9">
    <location>
        <begin position="505"/>
        <end position="627"/>
    </location>
</feature>
<feature type="domain" description="ACT" evidence="8">
    <location>
        <begin position="745"/>
        <end position="826"/>
    </location>
</feature>
<protein>
    <recommendedName>
        <fullName evidence="7">Bifunctional uridylyltransferase/uridylyl-removing enzyme</fullName>
        <shortName evidence="7">UTase/UR</shortName>
    </recommendedName>
    <alternativeName>
        <fullName evidence="7">Bifunctional [protein-PII] modification enzyme</fullName>
    </alternativeName>
    <alternativeName>
        <fullName evidence="7">Bifunctional nitrogen sensor protein</fullName>
    </alternativeName>
    <domain>
        <recommendedName>
            <fullName evidence="7">[Protein-PII] uridylyltransferase</fullName>
            <shortName evidence="7">PII uridylyltransferase</shortName>
            <shortName evidence="7">UTase</shortName>
            <ecNumber evidence="7">2.7.7.59</ecNumber>
        </recommendedName>
    </domain>
    <domain>
        <recommendedName>
            <fullName evidence="7">[Protein-PII]-UMP uridylyl-removing enzyme</fullName>
            <shortName evidence="7">UR</shortName>
            <ecNumber evidence="7">3.1.4.-</ecNumber>
        </recommendedName>
    </domain>
</protein>
<evidence type="ECO:0000259" key="8">
    <source>
        <dbReference type="PROSITE" id="PS51671"/>
    </source>
</evidence>
<dbReference type="PANTHER" id="PTHR47320:SF1">
    <property type="entry name" value="BIFUNCTIONAL URIDYLYLTRANSFERASE_URIDYLYL-REMOVING ENZYME"/>
    <property type="match status" value="1"/>
</dbReference>
<dbReference type="eggNOG" id="COG2844">
    <property type="taxonomic scope" value="Bacteria"/>
</dbReference>
<dbReference type="CDD" id="cd00077">
    <property type="entry name" value="HDc"/>
    <property type="match status" value="1"/>
</dbReference>
<evidence type="ECO:0000256" key="2">
    <source>
        <dbReference type="ARBA" id="ARBA00022695"/>
    </source>
</evidence>
<comment type="domain">
    <text evidence="7">Has four distinct domains: an N-terminal nucleotidyltransferase (NT) domain responsible for UTase activity, a central HD domain that encodes UR activity, and two C-terminal ACT domains that seem to have a role in glutamine sensing.</text>
</comment>
<dbReference type="SMART" id="SM00471">
    <property type="entry name" value="HDc"/>
    <property type="match status" value="1"/>
</dbReference>
<evidence type="ECO:0000313" key="11">
    <source>
        <dbReference type="Proteomes" id="UP000008130"/>
    </source>
</evidence>
<dbReference type="SUPFAM" id="SSF81891">
    <property type="entry name" value="Poly A polymerase C-terminal region-like"/>
    <property type="match status" value="1"/>
</dbReference>
<dbReference type="InterPro" id="IPR043519">
    <property type="entry name" value="NT_sf"/>
</dbReference>
<dbReference type="PROSITE" id="PS51671">
    <property type="entry name" value="ACT"/>
    <property type="match status" value="2"/>
</dbReference>
<evidence type="ECO:0000256" key="7">
    <source>
        <dbReference type="HAMAP-Rule" id="MF_00277"/>
    </source>
</evidence>
<comment type="caution">
    <text evidence="7">Lacks conserved residue(s) required for the propagation of feature annotation.</text>
</comment>
<comment type="function">
    <text evidence="7">Modifies, by uridylylation and deuridylylation, the PII regulatory proteins (GlnB and homologs), in response to the nitrogen status of the cell that GlnD senses through the glutamine level. Under low glutamine levels, catalyzes the conversion of the PII proteins and UTP to PII-UMP and PPi, while under higher glutamine levels, GlnD hydrolyzes PII-UMP to PII and UMP (deuridylylation). Thus, controls uridylylation state and activity of the PII proteins, and plays an important role in the regulation of nitrogen assimilation and metabolism.</text>
</comment>
<comment type="catalytic activity">
    <reaction evidence="7">
        <text>[protein-PII]-uridylyl-L-tyrosine + H2O = [protein-PII]-L-tyrosine + UMP + H(+)</text>
        <dbReference type="Rhea" id="RHEA:48600"/>
        <dbReference type="Rhea" id="RHEA-COMP:12147"/>
        <dbReference type="Rhea" id="RHEA-COMP:12148"/>
        <dbReference type="ChEBI" id="CHEBI:15377"/>
        <dbReference type="ChEBI" id="CHEBI:15378"/>
        <dbReference type="ChEBI" id="CHEBI:46858"/>
        <dbReference type="ChEBI" id="CHEBI:57865"/>
        <dbReference type="ChEBI" id="CHEBI:90602"/>
    </reaction>
</comment>
<dbReference type="Pfam" id="PF24931">
    <property type="entry name" value="ACT_ACR9_3rd"/>
    <property type="match status" value="1"/>
</dbReference>
<dbReference type="CDD" id="cd04900">
    <property type="entry name" value="ACT_UUR-like_1"/>
    <property type="match status" value="1"/>
</dbReference>
<dbReference type="EMBL" id="CP002568">
    <property type="protein sequence ID" value="ADZ72666.1"/>
    <property type="molecule type" value="Genomic_DNA"/>
</dbReference>
<keyword evidence="2 7" id="KW-0548">Nucleotidyltransferase</keyword>
<comment type="catalytic activity">
    <reaction evidence="7">
        <text>[protein-PII]-L-tyrosine + UTP = [protein-PII]-uridylyl-L-tyrosine + diphosphate</text>
        <dbReference type="Rhea" id="RHEA:13673"/>
        <dbReference type="Rhea" id="RHEA-COMP:12147"/>
        <dbReference type="Rhea" id="RHEA-COMP:12148"/>
        <dbReference type="ChEBI" id="CHEBI:33019"/>
        <dbReference type="ChEBI" id="CHEBI:46398"/>
        <dbReference type="ChEBI" id="CHEBI:46858"/>
        <dbReference type="ChEBI" id="CHEBI:90602"/>
        <dbReference type="EC" id="2.7.7.59"/>
    </reaction>
</comment>
<dbReference type="InterPro" id="IPR045865">
    <property type="entry name" value="ACT-like_dom_sf"/>
</dbReference>
<dbReference type="SUPFAM" id="SSF55021">
    <property type="entry name" value="ACT-like"/>
    <property type="match status" value="2"/>
</dbReference>
<dbReference type="HOGENOM" id="CLU_012833_1_0_5"/>
<keyword evidence="3" id="KW-0677">Repeat</keyword>
<dbReference type="KEGG" id="pgv:SL003B_4249"/>
<dbReference type="Gene3D" id="3.30.70.260">
    <property type="match status" value="1"/>
</dbReference>
<dbReference type="NCBIfam" id="NF003467">
    <property type="entry name" value="PRK05092.1"/>
    <property type="match status" value="1"/>
</dbReference>
<keyword evidence="1 7" id="KW-0808">Transferase</keyword>
<dbReference type="GO" id="GO:0008081">
    <property type="term" value="F:phosphoric diester hydrolase activity"/>
    <property type="evidence" value="ECO:0007669"/>
    <property type="project" value="UniProtKB-UniRule"/>
</dbReference>
<evidence type="ECO:0000256" key="1">
    <source>
        <dbReference type="ARBA" id="ARBA00022679"/>
    </source>
</evidence>
<dbReference type="PROSITE" id="PS51831">
    <property type="entry name" value="HD"/>
    <property type="match status" value="1"/>
</dbReference>
<dbReference type="STRING" id="991905.SL003B_4249"/>
<dbReference type="HAMAP" id="MF_00277">
    <property type="entry name" value="PII_uridylyl_transf"/>
    <property type="match status" value="1"/>
</dbReference>
<dbReference type="Pfam" id="PF08335">
    <property type="entry name" value="GlnD_UR_UTase"/>
    <property type="match status" value="1"/>
</dbReference>
<feature type="domain" description="ACT" evidence="8">
    <location>
        <begin position="856"/>
        <end position="939"/>
    </location>
</feature>
<dbReference type="EC" id="3.1.4.-" evidence="7"/>
<dbReference type="InterPro" id="IPR003607">
    <property type="entry name" value="HD/PDEase_dom"/>
</dbReference>
<dbReference type="Pfam" id="PF01966">
    <property type="entry name" value="HD"/>
    <property type="match status" value="1"/>
</dbReference>
<evidence type="ECO:0000256" key="3">
    <source>
        <dbReference type="ARBA" id="ARBA00022737"/>
    </source>
</evidence>
<dbReference type="InterPro" id="IPR010043">
    <property type="entry name" value="UTase/UR"/>
</dbReference>
<dbReference type="Pfam" id="PF01909">
    <property type="entry name" value="NTP_transf_2"/>
    <property type="match status" value="1"/>
</dbReference>
<organism evidence="10 11">
    <name type="scientific">Polymorphum gilvum (strain LMG 25793 / CGMCC 1.9160 / SL003B-26A1)</name>
    <dbReference type="NCBI Taxonomy" id="991905"/>
    <lineage>
        <taxon>Bacteria</taxon>
        <taxon>Pseudomonadati</taxon>
        <taxon>Pseudomonadota</taxon>
        <taxon>Alphaproteobacteria</taxon>
        <taxon>Rhodobacterales</taxon>
        <taxon>Paracoccaceae</taxon>
        <taxon>Polymorphum</taxon>
    </lineage>
</organism>
<name>F2IVE8_POLGS</name>
<dbReference type="Gene3D" id="3.30.460.10">
    <property type="entry name" value="Beta Polymerase, domain 2"/>
    <property type="match status" value="1"/>
</dbReference>
<comment type="similarity">
    <text evidence="7">Belongs to the GlnD family.</text>
</comment>
<dbReference type="PATRIC" id="fig|991905.3.peg.4381"/>
<dbReference type="GO" id="GO:0006808">
    <property type="term" value="P:regulation of nitrogen utilization"/>
    <property type="evidence" value="ECO:0007669"/>
    <property type="project" value="UniProtKB-UniRule"/>
</dbReference>